<protein>
    <submittedName>
        <fullName evidence="1">Uncharacterized protein</fullName>
    </submittedName>
</protein>
<reference evidence="1 2" key="1">
    <citation type="journal article" date="2018" name="Nat. Genet.">
        <title>The Rosa genome provides new insights in the design of modern roses.</title>
        <authorList>
            <person name="Bendahmane M."/>
        </authorList>
    </citation>
    <scope>NUCLEOTIDE SEQUENCE [LARGE SCALE GENOMIC DNA]</scope>
    <source>
        <strain evidence="2">cv. Old Blush</strain>
    </source>
</reference>
<proteinExistence type="predicted"/>
<accession>A0A2P6QC05</accession>
<dbReference type="Proteomes" id="UP000238479">
    <property type="component" value="Chromosome 5"/>
</dbReference>
<gene>
    <name evidence="1" type="ORF">RchiOBHm_Chr5g0038511</name>
</gene>
<comment type="caution">
    <text evidence="1">The sequence shown here is derived from an EMBL/GenBank/DDBJ whole genome shotgun (WGS) entry which is preliminary data.</text>
</comment>
<dbReference type="EMBL" id="PDCK01000043">
    <property type="protein sequence ID" value="PRQ31714.1"/>
    <property type="molecule type" value="Genomic_DNA"/>
</dbReference>
<keyword evidence="2" id="KW-1185">Reference proteome</keyword>
<dbReference type="STRING" id="74649.A0A2P6QC05"/>
<organism evidence="1 2">
    <name type="scientific">Rosa chinensis</name>
    <name type="common">China rose</name>
    <dbReference type="NCBI Taxonomy" id="74649"/>
    <lineage>
        <taxon>Eukaryota</taxon>
        <taxon>Viridiplantae</taxon>
        <taxon>Streptophyta</taxon>
        <taxon>Embryophyta</taxon>
        <taxon>Tracheophyta</taxon>
        <taxon>Spermatophyta</taxon>
        <taxon>Magnoliopsida</taxon>
        <taxon>eudicotyledons</taxon>
        <taxon>Gunneridae</taxon>
        <taxon>Pentapetalae</taxon>
        <taxon>rosids</taxon>
        <taxon>fabids</taxon>
        <taxon>Rosales</taxon>
        <taxon>Rosaceae</taxon>
        <taxon>Rosoideae</taxon>
        <taxon>Rosoideae incertae sedis</taxon>
        <taxon>Rosa</taxon>
    </lineage>
</organism>
<dbReference type="Gramene" id="PRQ31714">
    <property type="protein sequence ID" value="PRQ31714"/>
    <property type="gene ID" value="RchiOBHm_Chr5g0038511"/>
</dbReference>
<name>A0A2P6QC05_ROSCH</name>
<dbReference type="AlphaFoldDB" id="A0A2P6QC05"/>
<sequence>MVNNLGVSRALVENSRTLLLPTHLHERLGLIKNAKVRLEEKRITPSIDGSFFLVIIRKQLLCQLKYI</sequence>
<evidence type="ECO:0000313" key="2">
    <source>
        <dbReference type="Proteomes" id="UP000238479"/>
    </source>
</evidence>
<evidence type="ECO:0000313" key="1">
    <source>
        <dbReference type="EMBL" id="PRQ31714.1"/>
    </source>
</evidence>